<sequence length="180" mass="19492">MSSRGEYALRALLVLGASETEWMSIHEIAAKTAVPVKYLEQILLQLKHLGLTRSKRGTQGGYALRVPPEEIVIGQVIRSLEGPLAPMGCVSVTAYDPCPLEAHCLLRPLWLLVRETVAHVLDNTRLSDLLARRIPMEGEPAAFAGWPEGTPVARCTQVPSAADITMAETQSAIQAGRTKG</sequence>
<evidence type="ECO:0000256" key="1">
    <source>
        <dbReference type="ARBA" id="ARBA00023125"/>
    </source>
</evidence>
<dbReference type="SUPFAM" id="SSF46785">
    <property type="entry name" value="Winged helix' DNA-binding domain"/>
    <property type="match status" value="1"/>
</dbReference>
<dbReference type="InterPro" id="IPR036390">
    <property type="entry name" value="WH_DNA-bd_sf"/>
</dbReference>
<dbReference type="GO" id="GO:0005829">
    <property type="term" value="C:cytosol"/>
    <property type="evidence" value="ECO:0007669"/>
    <property type="project" value="TreeGrafter"/>
</dbReference>
<evidence type="ECO:0000313" key="2">
    <source>
        <dbReference type="EMBL" id="GGJ09685.1"/>
    </source>
</evidence>
<accession>A0A917KD60</accession>
<dbReference type="InterPro" id="IPR000944">
    <property type="entry name" value="Tscrpt_reg_Rrf2"/>
</dbReference>
<dbReference type="EMBL" id="BMOY01000030">
    <property type="protein sequence ID" value="GGJ09685.1"/>
    <property type="molecule type" value="Genomic_DNA"/>
</dbReference>
<dbReference type="NCBIfam" id="TIGR00738">
    <property type="entry name" value="rrf2_super"/>
    <property type="match status" value="1"/>
</dbReference>
<dbReference type="Gene3D" id="1.10.10.10">
    <property type="entry name" value="Winged helix-like DNA-binding domain superfamily/Winged helix DNA-binding domain"/>
    <property type="match status" value="1"/>
</dbReference>
<dbReference type="PANTHER" id="PTHR33221">
    <property type="entry name" value="WINGED HELIX-TURN-HELIX TRANSCRIPTIONAL REGULATOR, RRF2 FAMILY"/>
    <property type="match status" value="1"/>
</dbReference>
<proteinExistence type="predicted"/>
<reference evidence="2" key="1">
    <citation type="journal article" date="2014" name="Int. J. Syst. Evol. Microbiol.">
        <title>Complete genome sequence of Corynebacterium casei LMG S-19264T (=DSM 44701T), isolated from a smear-ripened cheese.</title>
        <authorList>
            <consortium name="US DOE Joint Genome Institute (JGI-PGF)"/>
            <person name="Walter F."/>
            <person name="Albersmeier A."/>
            <person name="Kalinowski J."/>
            <person name="Ruckert C."/>
        </authorList>
    </citation>
    <scope>NUCLEOTIDE SEQUENCE</scope>
    <source>
        <strain evidence="2">JCM 18487</strain>
    </source>
</reference>
<dbReference type="PROSITE" id="PS51197">
    <property type="entry name" value="HTH_RRF2_2"/>
    <property type="match status" value="1"/>
</dbReference>
<dbReference type="Proteomes" id="UP000637695">
    <property type="component" value="Unassembled WGS sequence"/>
</dbReference>
<dbReference type="InterPro" id="IPR036388">
    <property type="entry name" value="WH-like_DNA-bd_sf"/>
</dbReference>
<protein>
    <submittedName>
        <fullName evidence="2">Rrf2 family transcriptional regulator</fullName>
    </submittedName>
</protein>
<dbReference type="Pfam" id="PF02082">
    <property type="entry name" value="Rrf2"/>
    <property type="match status" value="1"/>
</dbReference>
<evidence type="ECO:0000313" key="3">
    <source>
        <dbReference type="Proteomes" id="UP000637695"/>
    </source>
</evidence>
<organism evidence="2 3">
    <name type="scientific">Alicyclobacillus cellulosilyticus</name>
    <dbReference type="NCBI Taxonomy" id="1003997"/>
    <lineage>
        <taxon>Bacteria</taxon>
        <taxon>Bacillati</taxon>
        <taxon>Bacillota</taxon>
        <taxon>Bacilli</taxon>
        <taxon>Bacillales</taxon>
        <taxon>Alicyclobacillaceae</taxon>
        <taxon>Alicyclobacillus</taxon>
    </lineage>
</organism>
<dbReference type="GO" id="GO:0003700">
    <property type="term" value="F:DNA-binding transcription factor activity"/>
    <property type="evidence" value="ECO:0007669"/>
    <property type="project" value="TreeGrafter"/>
</dbReference>
<keyword evidence="3" id="KW-1185">Reference proteome</keyword>
<keyword evidence="1" id="KW-0238">DNA-binding</keyword>
<dbReference type="InterPro" id="IPR030489">
    <property type="entry name" value="TR_Rrf2-type_CS"/>
</dbReference>
<gene>
    <name evidence="2" type="ORF">GCM10010885_18470</name>
</gene>
<comment type="caution">
    <text evidence="2">The sequence shown here is derived from an EMBL/GenBank/DDBJ whole genome shotgun (WGS) entry which is preliminary data.</text>
</comment>
<dbReference type="PROSITE" id="PS01332">
    <property type="entry name" value="HTH_RRF2_1"/>
    <property type="match status" value="1"/>
</dbReference>
<dbReference type="AlphaFoldDB" id="A0A917KD60"/>
<dbReference type="GO" id="GO:0003677">
    <property type="term" value="F:DNA binding"/>
    <property type="evidence" value="ECO:0007669"/>
    <property type="project" value="UniProtKB-KW"/>
</dbReference>
<dbReference type="PANTHER" id="PTHR33221:SF5">
    <property type="entry name" value="HTH-TYPE TRANSCRIPTIONAL REGULATOR ISCR"/>
    <property type="match status" value="1"/>
</dbReference>
<name>A0A917KD60_9BACL</name>
<reference evidence="2" key="2">
    <citation type="submission" date="2020-09" db="EMBL/GenBank/DDBJ databases">
        <authorList>
            <person name="Sun Q."/>
            <person name="Ohkuma M."/>
        </authorList>
    </citation>
    <scope>NUCLEOTIDE SEQUENCE</scope>
    <source>
        <strain evidence="2">JCM 18487</strain>
    </source>
</reference>